<sequence length="215" mass="24559">MNMHAQKIINLGLPKSGTTTLGEALKQAGLRVADWRIRAGQSDDDRINRRFVGKLMYDGYFENGDPLSMMPEFDAFTEIDVIRNGLNLWPQCDWGLLCAIRDRYPNAKFILTYRDPAKLSDSMGRWSNMGRTRLPSNAIPGLPEGYGGTDAERIRWIEGHYAFCRKVFDDTDGFLEYDVEDEDAPNKVSRFLDLELPWWGVANANTRNQAEEARD</sequence>
<proteinExistence type="predicted"/>
<dbReference type="InterPro" id="IPR027417">
    <property type="entry name" value="P-loop_NTPase"/>
</dbReference>
<evidence type="ECO:0000313" key="1">
    <source>
        <dbReference type="EMBL" id="SMX34286.1"/>
    </source>
</evidence>
<gene>
    <name evidence="1" type="ORF">COL8621_01240</name>
</gene>
<evidence type="ECO:0000313" key="2">
    <source>
        <dbReference type="Proteomes" id="UP000202922"/>
    </source>
</evidence>
<accession>A0A238JX43</accession>
<reference evidence="2" key="1">
    <citation type="submission" date="2017-05" db="EMBL/GenBank/DDBJ databases">
        <authorList>
            <person name="Rodrigo-Torres L."/>
            <person name="Arahal R. D."/>
            <person name="Lucena T."/>
        </authorList>
    </citation>
    <scope>NUCLEOTIDE SEQUENCE [LARGE SCALE GENOMIC DNA]</scope>
    <source>
        <strain evidence="2">CECT 8621</strain>
    </source>
</reference>
<protein>
    <recommendedName>
        <fullName evidence="3">Sulfotransferase family protein</fullName>
    </recommendedName>
</protein>
<dbReference type="PANTHER" id="PTHR36978">
    <property type="entry name" value="P-LOOP CONTAINING NUCLEOTIDE TRIPHOSPHATE HYDROLASE"/>
    <property type="match status" value="1"/>
</dbReference>
<dbReference type="InterPro" id="IPR040632">
    <property type="entry name" value="Sulfotransfer_4"/>
</dbReference>
<dbReference type="EMBL" id="FXYE01000001">
    <property type="protein sequence ID" value="SMX34286.1"/>
    <property type="molecule type" value="Genomic_DNA"/>
</dbReference>
<evidence type="ECO:0008006" key="3">
    <source>
        <dbReference type="Google" id="ProtNLM"/>
    </source>
</evidence>
<dbReference type="Gene3D" id="3.40.50.300">
    <property type="entry name" value="P-loop containing nucleotide triphosphate hydrolases"/>
    <property type="match status" value="1"/>
</dbReference>
<name>A0A238JX43_9RHOB</name>
<dbReference type="Proteomes" id="UP000202922">
    <property type="component" value="Unassembled WGS sequence"/>
</dbReference>
<organism evidence="1 2">
    <name type="scientific">Actibacterium lipolyticum</name>
    <dbReference type="NCBI Taxonomy" id="1524263"/>
    <lineage>
        <taxon>Bacteria</taxon>
        <taxon>Pseudomonadati</taxon>
        <taxon>Pseudomonadota</taxon>
        <taxon>Alphaproteobacteria</taxon>
        <taxon>Rhodobacterales</taxon>
        <taxon>Roseobacteraceae</taxon>
        <taxon>Actibacterium</taxon>
    </lineage>
</organism>
<keyword evidence="2" id="KW-1185">Reference proteome</keyword>
<dbReference type="AlphaFoldDB" id="A0A238JX43"/>
<dbReference type="PANTHER" id="PTHR36978:SF4">
    <property type="entry name" value="P-LOOP CONTAINING NUCLEOSIDE TRIPHOSPHATE HYDROLASE PROTEIN"/>
    <property type="match status" value="1"/>
</dbReference>
<dbReference type="Pfam" id="PF17784">
    <property type="entry name" value="Sulfotransfer_4"/>
    <property type="match status" value="1"/>
</dbReference>
<dbReference type="SUPFAM" id="SSF52540">
    <property type="entry name" value="P-loop containing nucleoside triphosphate hydrolases"/>
    <property type="match status" value="1"/>
</dbReference>